<dbReference type="GO" id="GO:0005737">
    <property type="term" value="C:cytoplasm"/>
    <property type="evidence" value="ECO:0007669"/>
    <property type="project" value="TreeGrafter"/>
</dbReference>
<dbReference type="Proteomes" id="UP000887561">
    <property type="component" value="Unplaced"/>
</dbReference>
<evidence type="ECO:0000256" key="2">
    <source>
        <dbReference type="ARBA" id="ARBA00022806"/>
    </source>
</evidence>
<protein>
    <recommendedName>
        <fullName evidence="3">ATP-dependent RNA helicase DDX60 PIN-like domain-containing protein</fullName>
    </recommendedName>
</protein>
<dbReference type="PANTHER" id="PTHR44533:SF4">
    <property type="entry name" value="DEAD_H RNA HELICASE, PUTATIVE-RELATED"/>
    <property type="match status" value="1"/>
</dbReference>
<dbReference type="AlphaFoldDB" id="A0A915M0L1"/>
<dbReference type="Pfam" id="PF23002">
    <property type="entry name" value="PIN-like_DDX60"/>
    <property type="match status" value="1"/>
</dbReference>
<keyword evidence="2" id="KW-0347">Helicase</keyword>
<dbReference type="GO" id="GO:0016787">
    <property type="term" value="F:hydrolase activity"/>
    <property type="evidence" value="ECO:0007669"/>
    <property type="project" value="UniProtKB-KW"/>
</dbReference>
<evidence type="ECO:0000313" key="5">
    <source>
        <dbReference type="WBParaSite" id="scaffold2143_cov212.g4329"/>
    </source>
</evidence>
<proteinExistence type="predicted"/>
<keyword evidence="1" id="KW-0378">Hydrolase</keyword>
<keyword evidence="2" id="KW-0547">Nucleotide-binding</keyword>
<accession>A0A915M0L1</accession>
<reference evidence="5" key="1">
    <citation type="submission" date="2022-11" db="UniProtKB">
        <authorList>
            <consortium name="WormBaseParasite"/>
        </authorList>
    </citation>
    <scope>IDENTIFICATION</scope>
</reference>
<dbReference type="WBParaSite" id="scaffold2143_cov212.g4329">
    <property type="protein sequence ID" value="scaffold2143_cov212.g4329"/>
    <property type="gene ID" value="scaffold2143_cov212.g4329"/>
</dbReference>
<organism evidence="4 5">
    <name type="scientific">Meloidogyne javanica</name>
    <name type="common">Root-knot nematode worm</name>
    <dbReference type="NCBI Taxonomy" id="6303"/>
    <lineage>
        <taxon>Eukaryota</taxon>
        <taxon>Metazoa</taxon>
        <taxon>Ecdysozoa</taxon>
        <taxon>Nematoda</taxon>
        <taxon>Chromadorea</taxon>
        <taxon>Rhabditida</taxon>
        <taxon>Tylenchina</taxon>
        <taxon>Tylenchomorpha</taxon>
        <taxon>Tylenchoidea</taxon>
        <taxon>Meloidogynidae</taxon>
        <taxon>Meloidogyninae</taxon>
        <taxon>Meloidogyne</taxon>
        <taxon>Meloidogyne incognita group</taxon>
    </lineage>
</organism>
<evidence type="ECO:0000256" key="1">
    <source>
        <dbReference type="ARBA" id="ARBA00022801"/>
    </source>
</evidence>
<feature type="domain" description="ATP-dependent RNA helicase DDX60 PIN-like" evidence="3">
    <location>
        <begin position="27"/>
        <end position="143"/>
    </location>
</feature>
<name>A0A915M0L1_MELJA</name>
<dbReference type="GO" id="GO:0004386">
    <property type="term" value="F:helicase activity"/>
    <property type="evidence" value="ECO:0007669"/>
    <property type="project" value="UniProtKB-KW"/>
</dbReference>
<dbReference type="PANTHER" id="PTHR44533">
    <property type="entry name" value="DEAD/H RNA HELICASE, PUTATIVE-RELATED"/>
    <property type="match status" value="1"/>
</dbReference>
<keyword evidence="2" id="KW-0067">ATP-binding</keyword>
<evidence type="ECO:0000313" key="4">
    <source>
        <dbReference type="Proteomes" id="UP000887561"/>
    </source>
</evidence>
<sequence length="187" mass="21650">MEETCEIDENIAVKGDLELNLNTLKMVPCPYVDIITEFADVEIFLISFDSLLLELCAHRYHNWILGGQTIVISEQLKHFLCALEELNAKFKIVVFSDLSVLFNKNGYLSKWSGDIEIFNSPLDKRWNVFLHQLTPSFILMSLENASPREIFGIEKLTIDEKDKKKKQIIYEDIDFASFFVSICLDFL</sequence>
<dbReference type="InterPro" id="IPR055124">
    <property type="entry name" value="PIN-like_DDX60"/>
</dbReference>
<evidence type="ECO:0000259" key="3">
    <source>
        <dbReference type="Pfam" id="PF23002"/>
    </source>
</evidence>
<dbReference type="InterPro" id="IPR052431">
    <property type="entry name" value="SKI2_subfamily_helicases"/>
</dbReference>
<keyword evidence="4" id="KW-1185">Reference proteome</keyword>